<sequence length="320" mass="35694">MNVSNTSKSSSITAAVETSFLLVHAVIILTGVVGNALVIVVVKTTPSMYTTTNFLLVNVAVANLFTVIWLIPADGFSFLAPPGGSASDFLCRFFTYNSLPKLTTAVSGTTFTLIAVERYHAIIKPLRAGRRLTTENVRYVIAGIWFFWCAILVPFVIFIKYDENEQNCTEKWSSTLFKNVLLTVLSVTFITLVGTMVFCYSNLIKNLYFTKSILPESATADSDKKSKRKLIKFLVLITIAYLICFAPYIASFVQYAIFTTYSPSAHNIVVTMLYGNSSISPFICAFQSSNYREGFKKILYGCIKCLPRQQVEEDQSVQRD</sequence>
<feature type="transmembrane region" description="Helical" evidence="5">
    <location>
        <begin position="264"/>
        <end position="286"/>
    </location>
</feature>
<dbReference type="InterPro" id="IPR017452">
    <property type="entry name" value="GPCR_Rhodpsn_7TM"/>
</dbReference>
<accession>A0A6P8IC58</accession>
<dbReference type="RefSeq" id="XP_031562520.1">
    <property type="nucleotide sequence ID" value="XM_031706660.1"/>
</dbReference>
<feature type="transmembrane region" description="Helical" evidence="5">
    <location>
        <begin position="54"/>
        <end position="73"/>
    </location>
</feature>
<feature type="transmembrane region" description="Helical" evidence="5">
    <location>
        <begin position="93"/>
        <end position="116"/>
    </location>
</feature>
<evidence type="ECO:0000256" key="3">
    <source>
        <dbReference type="ARBA" id="ARBA00022989"/>
    </source>
</evidence>
<evidence type="ECO:0000256" key="2">
    <source>
        <dbReference type="ARBA" id="ARBA00022692"/>
    </source>
</evidence>
<dbReference type="SUPFAM" id="SSF81321">
    <property type="entry name" value="Family A G protein-coupled receptor-like"/>
    <property type="match status" value="1"/>
</dbReference>
<feature type="domain" description="G-protein coupled receptors family 1 profile" evidence="6">
    <location>
        <begin position="34"/>
        <end position="284"/>
    </location>
</feature>
<dbReference type="AlphaFoldDB" id="A0A6P8IC58"/>
<dbReference type="OrthoDB" id="5964702at2759"/>
<dbReference type="PANTHER" id="PTHR45698:SF1">
    <property type="entry name" value="TRACE AMINE-ASSOCIATED RECEPTOR 13C-LIKE"/>
    <property type="match status" value="1"/>
</dbReference>
<dbReference type="GO" id="GO:0016020">
    <property type="term" value="C:membrane"/>
    <property type="evidence" value="ECO:0007669"/>
    <property type="project" value="UniProtKB-SubCell"/>
</dbReference>
<evidence type="ECO:0000313" key="7">
    <source>
        <dbReference type="Proteomes" id="UP000515163"/>
    </source>
</evidence>
<dbReference type="GeneID" id="116298271"/>
<evidence type="ECO:0000256" key="4">
    <source>
        <dbReference type="ARBA" id="ARBA00023136"/>
    </source>
</evidence>
<feature type="transmembrane region" description="Helical" evidence="5">
    <location>
        <begin position="179"/>
        <end position="203"/>
    </location>
</feature>
<evidence type="ECO:0000259" key="6">
    <source>
        <dbReference type="PROSITE" id="PS50262"/>
    </source>
</evidence>
<organism evidence="7 8">
    <name type="scientific">Actinia tenebrosa</name>
    <name type="common">Australian red waratah sea anemone</name>
    <dbReference type="NCBI Taxonomy" id="6105"/>
    <lineage>
        <taxon>Eukaryota</taxon>
        <taxon>Metazoa</taxon>
        <taxon>Cnidaria</taxon>
        <taxon>Anthozoa</taxon>
        <taxon>Hexacorallia</taxon>
        <taxon>Actiniaria</taxon>
        <taxon>Actiniidae</taxon>
        <taxon>Actinia</taxon>
    </lineage>
</organism>
<dbReference type="PRINTS" id="PR00237">
    <property type="entry name" value="GPCRRHODOPSN"/>
</dbReference>
<proteinExistence type="predicted"/>
<keyword evidence="4 5" id="KW-0472">Membrane</keyword>
<evidence type="ECO:0000313" key="8">
    <source>
        <dbReference type="RefSeq" id="XP_031562520.1"/>
    </source>
</evidence>
<evidence type="ECO:0000256" key="1">
    <source>
        <dbReference type="ARBA" id="ARBA00004370"/>
    </source>
</evidence>
<name>A0A6P8IC58_ACTTE</name>
<keyword evidence="3 5" id="KW-1133">Transmembrane helix</keyword>
<keyword evidence="2 5" id="KW-0812">Transmembrane</keyword>
<feature type="transmembrane region" description="Helical" evidence="5">
    <location>
        <begin position="233"/>
        <end position="258"/>
    </location>
</feature>
<dbReference type="InterPro" id="IPR000276">
    <property type="entry name" value="GPCR_Rhodpsn"/>
</dbReference>
<feature type="transmembrane region" description="Helical" evidence="5">
    <location>
        <begin position="137"/>
        <end position="159"/>
    </location>
</feature>
<reference evidence="8" key="1">
    <citation type="submission" date="2025-08" db="UniProtKB">
        <authorList>
            <consortium name="RefSeq"/>
        </authorList>
    </citation>
    <scope>IDENTIFICATION</scope>
    <source>
        <tissue evidence="8">Tentacle</tissue>
    </source>
</reference>
<feature type="transmembrane region" description="Helical" evidence="5">
    <location>
        <begin position="20"/>
        <end position="42"/>
    </location>
</feature>
<evidence type="ECO:0000256" key="5">
    <source>
        <dbReference type="SAM" id="Phobius"/>
    </source>
</evidence>
<dbReference type="KEGG" id="aten:116298271"/>
<dbReference type="Proteomes" id="UP000515163">
    <property type="component" value="Unplaced"/>
</dbReference>
<dbReference type="Pfam" id="PF00001">
    <property type="entry name" value="7tm_1"/>
    <property type="match status" value="1"/>
</dbReference>
<dbReference type="GO" id="GO:0004930">
    <property type="term" value="F:G protein-coupled receptor activity"/>
    <property type="evidence" value="ECO:0007669"/>
    <property type="project" value="InterPro"/>
</dbReference>
<protein>
    <submittedName>
        <fullName evidence="8">Allatostatin-A receptor-like</fullName>
    </submittedName>
</protein>
<dbReference type="Gene3D" id="1.20.1070.10">
    <property type="entry name" value="Rhodopsin 7-helix transmembrane proteins"/>
    <property type="match status" value="1"/>
</dbReference>
<dbReference type="CDD" id="cd00637">
    <property type="entry name" value="7tm_classA_rhodopsin-like"/>
    <property type="match status" value="1"/>
</dbReference>
<dbReference type="PROSITE" id="PS50262">
    <property type="entry name" value="G_PROTEIN_RECEP_F1_2"/>
    <property type="match status" value="1"/>
</dbReference>
<comment type="subcellular location">
    <subcellularLocation>
        <location evidence="1">Membrane</location>
    </subcellularLocation>
</comment>
<gene>
    <name evidence="8" type="primary">LOC116298271</name>
</gene>
<dbReference type="PANTHER" id="PTHR45698">
    <property type="entry name" value="TRACE AMINE-ASSOCIATED RECEPTOR 19N-RELATED"/>
    <property type="match status" value="1"/>
</dbReference>
<keyword evidence="7" id="KW-1185">Reference proteome</keyword>
<dbReference type="InParanoid" id="A0A6P8IC58"/>